<dbReference type="Proteomes" id="UP000034816">
    <property type="component" value="Unassembled WGS sequence"/>
</dbReference>
<evidence type="ECO:0000313" key="2">
    <source>
        <dbReference type="Proteomes" id="UP000034816"/>
    </source>
</evidence>
<sequence length="198" mass="20992">MANEFLVSVADVIGRDATTDALLFLGKANITSAFGITTQKTDVRGGINNPLLYTYYHDREVSVKVESATFNKSIIALNAGTTVTNSTYTVCKKESKTLSGGSVTLSETPTSSTVGVILPNGTIQNITPSGAVITVSGGLDQTVDCIYDYSETLVDQVVGYATLPPTGIHLTLISEVRDASNTKTYDLIIDIPNFNLSV</sequence>
<reference evidence="1 2" key="1">
    <citation type="journal article" date="2015" name="Nature">
        <title>rRNA introns, odd ribosomes, and small enigmatic genomes across a large radiation of phyla.</title>
        <authorList>
            <person name="Brown C.T."/>
            <person name="Hug L.A."/>
            <person name="Thomas B.C."/>
            <person name="Sharon I."/>
            <person name="Castelle C.J."/>
            <person name="Singh A."/>
            <person name="Wilkins M.J."/>
            <person name="Williams K.H."/>
            <person name="Banfield J.F."/>
        </authorList>
    </citation>
    <scope>NUCLEOTIDE SEQUENCE [LARGE SCALE GENOMIC DNA]</scope>
</reference>
<comment type="caution">
    <text evidence="1">The sequence shown here is derived from an EMBL/GenBank/DDBJ whole genome shotgun (WGS) entry which is preliminary data.</text>
</comment>
<protein>
    <submittedName>
        <fullName evidence="1">Uncharacterized protein</fullName>
    </submittedName>
</protein>
<dbReference type="EMBL" id="LBQH01000028">
    <property type="protein sequence ID" value="KKP76353.1"/>
    <property type="molecule type" value="Genomic_DNA"/>
</dbReference>
<gene>
    <name evidence="1" type="ORF">UR73_C0028G0006</name>
</gene>
<organism evidence="1 2">
    <name type="scientific">candidate division WS6 bacterium GW2011_GWF1_35_23</name>
    <dbReference type="NCBI Taxonomy" id="1619097"/>
    <lineage>
        <taxon>Bacteria</taxon>
        <taxon>Candidatus Dojkabacteria</taxon>
    </lineage>
</organism>
<accession>A0A0G0C502</accession>
<proteinExistence type="predicted"/>
<evidence type="ECO:0000313" key="1">
    <source>
        <dbReference type="EMBL" id="KKP76353.1"/>
    </source>
</evidence>
<name>A0A0G0C502_9BACT</name>
<dbReference type="AlphaFoldDB" id="A0A0G0C502"/>